<dbReference type="PROSITE" id="PS50043">
    <property type="entry name" value="HTH_LUXR_2"/>
    <property type="match status" value="1"/>
</dbReference>
<evidence type="ECO:0000259" key="5">
    <source>
        <dbReference type="PROSITE" id="PS50110"/>
    </source>
</evidence>
<dbReference type="SUPFAM" id="SSF52172">
    <property type="entry name" value="CheY-like"/>
    <property type="match status" value="1"/>
</dbReference>
<evidence type="ECO:0000313" key="7">
    <source>
        <dbReference type="Proteomes" id="UP000292423"/>
    </source>
</evidence>
<dbReference type="SMART" id="SM00421">
    <property type="entry name" value="HTH_LUXR"/>
    <property type="match status" value="1"/>
</dbReference>
<dbReference type="Pfam" id="PF00072">
    <property type="entry name" value="Response_reg"/>
    <property type="match status" value="1"/>
</dbReference>
<dbReference type="CDD" id="cd06170">
    <property type="entry name" value="LuxR_C_like"/>
    <property type="match status" value="1"/>
</dbReference>
<proteinExistence type="predicted"/>
<dbReference type="InterPro" id="IPR058245">
    <property type="entry name" value="NreC/VraR/RcsB-like_REC"/>
</dbReference>
<dbReference type="RefSeq" id="WP_130414655.1">
    <property type="nucleotide sequence ID" value="NZ_SHKX01000014.1"/>
</dbReference>
<protein>
    <submittedName>
        <fullName evidence="6">LuxR family two component transcriptional regulator</fullName>
    </submittedName>
</protein>
<dbReference type="GO" id="GO:0003677">
    <property type="term" value="F:DNA binding"/>
    <property type="evidence" value="ECO:0007669"/>
    <property type="project" value="UniProtKB-KW"/>
</dbReference>
<feature type="domain" description="HTH luxR-type" evidence="4">
    <location>
        <begin position="128"/>
        <end position="193"/>
    </location>
</feature>
<keyword evidence="7" id="KW-1185">Reference proteome</keyword>
<dbReference type="SMART" id="SM00448">
    <property type="entry name" value="REC"/>
    <property type="match status" value="1"/>
</dbReference>
<dbReference type="EMBL" id="SHKX01000014">
    <property type="protein sequence ID" value="RZU38108.1"/>
    <property type="molecule type" value="Genomic_DNA"/>
</dbReference>
<evidence type="ECO:0000256" key="1">
    <source>
        <dbReference type="ARBA" id="ARBA00022553"/>
    </source>
</evidence>
<dbReference type="AlphaFoldDB" id="A0A4Q7YLF3"/>
<dbReference type="InterPro" id="IPR001789">
    <property type="entry name" value="Sig_transdc_resp-reg_receiver"/>
</dbReference>
<dbReference type="SUPFAM" id="SSF46894">
    <property type="entry name" value="C-terminal effector domain of the bipartite response regulators"/>
    <property type="match status" value="1"/>
</dbReference>
<evidence type="ECO:0000313" key="6">
    <source>
        <dbReference type="EMBL" id="RZU38108.1"/>
    </source>
</evidence>
<dbReference type="PROSITE" id="PS50110">
    <property type="entry name" value="RESPONSE_REGULATORY"/>
    <property type="match status" value="1"/>
</dbReference>
<sequence>MIRILVVDDQELVRRGIVALLGFEADLTVVAQAADGEECLALLAQHEVDVVLMDIRMPKLNGLETVRRMRVAGIATPVLLLTTFDEPVTLAQGRSAGAQACLLKDIDQAGLVAAIRTVAAGGTVEPAGGARPALFTRRELAVIRELCAGKQNKEIAQALQLSAGTVRNYLSMILEKLEVRDRTQAILKLRELGLA</sequence>
<dbReference type="OrthoDB" id="9796655at2"/>
<dbReference type="Pfam" id="PF00196">
    <property type="entry name" value="GerE"/>
    <property type="match status" value="1"/>
</dbReference>
<dbReference type="Gene3D" id="3.40.50.2300">
    <property type="match status" value="1"/>
</dbReference>
<accession>A0A4Q7YLF3</accession>
<dbReference type="InterPro" id="IPR016032">
    <property type="entry name" value="Sig_transdc_resp-reg_C-effctor"/>
</dbReference>
<feature type="modified residue" description="4-aspartylphosphate" evidence="3">
    <location>
        <position position="54"/>
    </location>
</feature>
<dbReference type="InterPro" id="IPR011006">
    <property type="entry name" value="CheY-like_superfamily"/>
</dbReference>
<feature type="domain" description="Response regulatory" evidence="5">
    <location>
        <begin position="3"/>
        <end position="119"/>
    </location>
</feature>
<gene>
    <name evidence="6" type="ORF">EV700_2685</name>
</gene>
<dbReference type="PANTHER" id="PTHR43214">
    <property type="entry name" value="TWO-COMPONENT RESPONSE REGULATOR"/>
    <property type="match status" value="1"/>
</dbReference>
<evidence type="ECO:0000256" key="3">
    <source>
        <dbReference type="PROSITE-ProRule" id="PRU00169"/>
    </source>
</evidence>
<evidence type="ECO:0000259" key="4">
    <source>
        <dbReference type="PROSITE" id="PS50043"/>
    </source>
</evidence>
<dbReference type="GO" id="GO:0006355">
    <property type="term" value="P:regulation of DNA-templated transcription"/>
    <property type="evidence" value="ECO:0007669"/>
    <property type="project" value="InterPro"/>
</dbReference>
<dbReference type="PRINTS" id="PR00038">
    <property type="entry name" value="HTHLUXR"/>
</dbReference>
<dbReference type="InterPro" id="IPR039420">
    <property type="entry name" value="WalR-like"/>
</dbReference>
<dbReference type="CDD" id="cd17535">
    <property type="entry name" value="REC_NarL-like"/>
    <property type="match status" value="1"/>
</dbReference>
<evidence type="ECO:0000256" key="2">
    <source>
        <dbReference type="ARBA" id="ARBA00023125"/>
    </source>
</evidence>
<reference evidence="6 7" key="1">
    <citation type="submission" date="2019-02" db="EMBL/GenBank/DDBJ databases">
        <title>Genomic Encyclopedia of Type Strains, Phase IV (KMG-IV): sequencing the most valuable type-strain genomes for metagenomic binning, comparative biology and taxonomic classification.</title>
        <authorList>
            <person name="Goeker M."/>
        </authorList>
    </citation>
    <scope>NUCLEOTIDE SEQUENCE [LARGE SCALE GENOMIC DNA]</scope>
    <source>
        <strain evidence="6 7">DSM 105135</strain>
    </source>
</reference>
<organism evidence="6 7">
    <name type="scientific">Fluviicoccus keumensis</name>
    <dbReference type="NCBI Taxonomy" id="1435465"/>
    <lineage>
        <taxon>Bacteria</taxon>
        <taxon>Pseudomonadati</taxon>
        <taxon>Pseudomonadota</taxon>
        <taxon>Gammaproteobacteria</taxon>
        <taxon>Moraxellales</taxon>
        <taxon>Moraxellaceae</taxon>
        <taxon>Fluviicoccus</taxon>
    </lineage>
</organism>
<dbReference type="GO" id="GO:0000160">
    <property type="term" value="P:phosphorelay signal transduction system"/>
    <property type="evidence" value="ECO:0007669"/>
    <property type="project" value="InterPro"/>
</dbReference>
<dbReference type="InterPro" id="IPR000792">
    <property type="entry name" value="Tscrpt_reg_LuxR_C"/>
</dbReference>
<keyword evidence="2" id="KW-0238">DNA-binding</keyword>
<keyword evidence="1 3" id="KW-0597">Phosphoprotein</keyword>
<comment type="caution">
    <text evidence="6">The sequence shown here is derived from an EMBL/GenBank/DDBJ whole genome shotgun (WGS) entry which is preliminary data.</text>
</comment>
<dbReference type="Proteomes" id="UP000292423">
    <property type="component" value="Unassembled WGS sequence"/>
</dbReference>
<name>A0A4Q7YLF3_9GAMM</name>